<keyword evidence="2" id="KW-0472">Membrane</keyword>
<dbReference type="Gene3D" id="6.10.340.10">
    <property type="match status" value="1"/>
</dbReference>
<evidence type="ECO:0000256" key="2">
    <source>
        <dbReference type="SAM" id="Phobius"/>
    </source>
</evidence>
<reference evidence="3 4" key="1">
    <citation type="submission" date="2021-12" db="EMBL/GenBank/DDBJ databases">
        <title>Discovery of the Pendulisporaceae a myxobacterial family with distinct sporulation behavior and unique specialized metabolism.</title>
        <authorList>
            <person name="Garcia R."/>
            <person name="Popoff A."/>
            <person name="Bader C.D."/>
            <person name="Loehr J."/>
            <person name="Walesch S."/>
            <person name="Walt C."/>
            <person name="Boldt J."/>
            <person name="Bunk B."/>
            <person name="Haeckl F.J.F.P.J."/>
            <person name="Gunesch A.P."/>
            <person name="Birkelbach J."/>
            <person name="Nuebel U."/>
            <person name="Pietschmann T."/>
            <person name="Bach T."/>
            <person name="Mueller R."/>
        </authorList>
    </citation>
    <scope>NUCLEOTIDE SEQUENCE [LARGE SCALE GENOMIC DNA]</scope>
    <source>
        <strain evidence="3 4">MSr12523</strain>
    </source>
</reference>
<feature type="transmembrane region" description="Helical" evidence="2">
    <location>
        <begin position="38"/>
        <end position="58"/>
    </location>
</feature>
<keyword evidence="4" id="KW-1185">Reference proteome</keyword>
<feature type="transmembrane region" description="Helical" evidence="2">
    <location>
        <begin position="124"/>
        <end position="147"/>
    </location>
</feature>
<gene>
    <name evidence="3" type="ORF">LZC95_35815</name>
</gene>
<organism evidence="3 4">
    <name type="scientific">Pendulispora brunnea</name>
    <dbReference type="NCBI Taxonomy" id="2905690"/>
    <lineage>
        <taxon>Bacteria</taxon>
        <taxon>Pseudomonadati</taxon>
        <taxon>Myxococcota</taxon>
        <taxon>Myxococcia</taxon>
        <taxon>Myxococcales</taxon>
        <taxon>Sorangiineae</taxon>
        <taxon>Pendulisporaceae</taxon>
        <taxon>Pendulispora</taxon>
    </lineage>
</organism>
<evidence type="ECO:0000313" key="4">
    <source>
        <dbReference type="Proteomes" id="UP001379533"/>
    </source>
</evidence>
<proteinExistence type="predicted"/>
<name>A0ABZ2K653_9BACT</name>
<evidence type="ECO:0000313" key="3">
    <source>
        <dbReference type="EMBL" id="WXA91806.1"/>
    </source>
</evidence>
<dbReference type="EMBL" id="CP089982">
    <property type="protein sequence ID" value="WXA91806.1"/>
    <property type="molecule type" value="Genomic_DNA"/>
</dbReference>
<evidence type="ECO:0008006" key="5">
    <source>
        <dbReference type="Google" id="ProtNLM"/>
    </source>
</evidence>
<keyword evidence="2" id="KW-1133">Transmembrane helix</keyword>
<dbReference type="Proteomes" id="UP001379533">
    <property type="component" value="Chromosome"/>
</dbReference>
<evidence type="ECO:0000256" key="1">
    <source>
        <dbReference type="SAM" id="MobiDB-lite"/>
    </source>
</evidence>
<feature type="compositionally biased region" description="Low complexity" evidence="1">
    <location>
        <begin position="1"/>
        <end position="15"/>
    </location>
</feature>
<accession>A0ABZ2K653</accession>
<feature type="region of interest" description="Disordered" evidence="1">
    <location>
        <begin position="1"/>
        <end position="20"/>
    </location>
</feature>
<protein>
    <recommendedName>
        <fullName evidence="5">HAMP domain-containing protein</fullName>
    </recommendedName>
</protein>
<keyword evidence="2" id="KW-0812">Transmembrane</keyword>
<sequence>MTTSAPVASSAPGSPQGRARHQRNLRNYLIDSSFQLKYTGFIIAVALVISAILGVFLLSTSHKVVEQSDHVLVESKKVSDVVKMTIRDNYADNPELANAFNGEAVLNEQKLAEQRQSLVQKQKVMLVALVGGLTLMVILIGLLGIYFTHKVAGPIYKMTMLLRQVGEGKLSFHGRLRRGDELQDFFQTFLDMVQSLKARQFREYQLLEAAIEKAKAAGVGEDALHDVVVVKEEIKASLDIKGDFSSPAL</sequence>
<dbReference type="RefSeq" id="WP_394842424.1">
    <property type="nucleotide sequence ID" value="NZ_CP089982.1"/>
</dbReference>
<dbReference type="SUPFAM" id="SSF158472">
    <property type="entry name" value="HAMP domain-like"/>
    <property type="match status" value="1"/>
</dbReference>